<protein>
    <recommendedName>
        <fullName evidence="3">Porin</fullName>
    </recommendedName>
</protein>
<organism evidence="2">
    <name type="scientific">freshwater sediment metagenome</name>
    <dbReference type="NCBI Taxonomy" id="556182"/>
    <lineage>
        <taxon>unclassified sequences</taxon>
        <taxon>metagenomes</taxon>
        <taxon>ecological metagenomes</taxon>
    </lineage>
</organism>
<dbReference type="Pfam" id="PF07396">
    <property type="entry name" value="Porin_O_P"/>
    <property type="match status" value="2"/>
</dbReference>
<evidence type="ECO:0000313" key="2">
    <source>
        <dbReference type="EMBL" id="CAJ0858117.1"/>
    </source>
</evidence>
<gene>
    <name evidence="2" type="ORF">AMST5_01087</name>
</gene>
<dbReference type="AlphaFoldDB" id="A0AA48LXX9"/>
<evidence type="ECO:0000256" key="1">
    <source>
        <dbReference type="SAM" id="MobiDB-lite"/>
    </source>
</evidence>
<sequence>MRSQIGYGALAIAAFGFLGSAAPATANTADDIAALKARLQQLEAQVARQKGSTRHSDPKGTGQGLIGTGTSGSAPGAVGPARGTASVAPAAPQHWYERLSLRGYTQMRFNGLLGASNVNDVADYADRFIGPRQNFGIRRARIILSGDVSDHLYLYFQLDAASQPPNAFGTRPSYISSLNAFQTEVFNYYNPGAPYVGQWGNYDRQTGNFAQIRDLYADIYFDKDKEFRARPGYSKIPFGFTNLQSSQNRLTLDRPVGLNSALPDERDLGLMFYYTPKEMRHLFRDLVKNNLKGSGDYGMLAFGIYNGQGLNLAELNSGVHIVGRFTYPYVFENGQVVEASIQGYTGRYVPYTSAIRPSLGMATNWAGFVPNAGTLRGFAQTASFLPYVDGPGWNNPGNFNLAYYPGAFSNFWVPSAANGSQGIQDSRVAASLIVYPQPFGFQAEWNYGVGPQLNETQTAINARRLNGGYALVNYKYEDKDFGLGTFFPFVEYEYYHGAVKSQSNLPLDRVNDWHAGIEWQPLPEVELTAEYQHMNRTNIAAAPYRQFQADLLRAQLQWNY</sequence>
<dbReference type="InterPro" id="IPR010870">
    <property type="entry name" value="Porin_O/P"/>
</dbReference>
<feature type="region of interest" description="Disordered" evidence="1">
    <location>
        <begin position="46"/>
        <end position="84"/>
    </location>
</feature>
<reference evidence="2" key="1">
    <citation type="submission" date="2023-07" db="EMBL/GenBank/DDBJ databases">
        <authorList>
            <person name="Pelsma A.J. K."/>
        </authorList>
    </citation>
    <scope>NUCLEOTIDE SEQUENCE</scope>
</reference>
<name>A0AA48LXX9_9ZZZZ</name>
<accession>A0AA48LXX9</accession>
<dbReference type="Gene3D" id="2.40.160.10">
    <property type="entry name" value="Porin"/>
    <property type="match status" value="1"/>
</dbReference>
<dbReference type="InterPro" id="IPR023614">
    <property type="entry name" value="Porin_dom_sf"/>
</dbReference>
<proteinExistence type="predicted"/>
<feature type="compositionally biased region" description="Gly residues" evidence="1">
    <location>
        <begin position="61"/>
        <end position="70"/>
    </location>
</feature>
<dbReference type="EMBL" id="OY288114">
    <property type="protein sequence ID" value="CAJ0858117.1"/>
    <property type="molecule type" value="Genomic_DNA"/>
</dbReference>
<evidence type="ECO:0008006" key="3">
    <source>
        <dbReference type="Google" id="ProtNLM"/>
    </source>
</evidence>